<dbReference type="RefSeq" id="WP_171906622.1">
    <property type="nucleotide sequence ID" value="NZ_FNUC01000004.1"/>
</dbReference>
<accession>A0A1H5PPT5</accession>
<dbReference type="STRING" id="561176.SAMN04488561_5088"/>
<name>A0A1H5PPT5_9ACTN</name>
<dbReference type="Proteomes" id="UP000181980">
    <property type="component" value="Unassembled WGS sequence"/>
</dbReference>
<organism evidence="2 3">
    <name type="scientific">Jiangella alba</name>
    <dbReference type="NCBI Taxonomy" id="561176"/>
    <lineage>
        <taxon>Bacteria</taxon>
        <taxon>Bacillati</taxon>
        <taxon>Actinomycetota</taxon>
        <taxon>Actinomycetes</taxon>
        <taxon>Jiangellales</taxon>
        <taxon>Jiangellaceae</taxon>
        <taxon>Jiangella</taxon>
    </lineage>
</organism>
<dbReference type="EMBL" id="FNUC01000004">
    <property type="protein sequence ID" value="SEF15816.1"/>
    <property type="molecule type" value="Genomic_DNA"/>
</dbReference>
<dbReference type="AlphaFoldDB" id="A0A1H5PPT5"/>
<evidence type="ECO:0000313" key="3">
    <source>
        <dbReference type="Proteomes" id="UP000181980"/>
    </source>
</evidence>
<keyword evidence="3" id="KW-1185">Reference proteome</keyword>
<reference evidence="3" key="1">
    <citation type="submission" date="2016-10" db="EMBL/GenBank/DDBJ databases">
        <authorList>
            <person name="Varghese N."/>
            <person name="Submissions S."/>
        </authorList>
    </citation>
    <scope>NUCLEOTIDE SEQUENCE [LARGE SCALE GENOMIC DNA]</scope>
    <source>
        <strain evidence="3">DSM 45237</strain>
    </source>
</reference>
<evidence type="ECO:0000256" key="1">
    <source>
        <dbReference type="SAM" id="MobiDB-lite"/>
    </source>
</evidence>
<feature type="compositionally biased region" description="Polar residues" evidence="1">
    <location>
        <begin position="35"/>
        <end position="45"/>
    </location>
</feature>
<evidence type="ECO:0000313" key="2">
    <source>
        <dbReference type="EMBL" id="SEF15816.1"/>
    </source>
</evidence>
<proteinExistence type="predicted"/>
<protein>
    <submittedName>
        <fullName evidence="2">Uncharacterized protein</fullName>
    </submittedName>
</protein>
<feature type="region of interest" description="Disordered" evidence="1">
    <location>
        <begin position="23"/>
        <end position="45"/>
    </location>
</feature>
<gene>
    <name evidence="2" type="ORF">SAMN04488561_5088</name>
</gene>
<sequence length="45" mass="4765">MPGPAHHIDTWLEQLPAARRDDAARLAAQVRASVPGSTRRSSGTG</sequence>